<dbReference type="RefSeq" id="WP_025833622.1">
    <property type="nucleotide sequence ID" value="NZ_FQZN01000010.1"/>
</dbReference>
<proteinExistence type="predicted"/>
<reference evidence="2" key="1">
    <citation type="submission" date="2016-11" db="EMBL/GenBank/DDBJ databases">
        <authorList>
            <person name="Varghese N."/>
            <person name="Submissions S."/>
        </authorList>
    </citation>
    <scope>NUCLEOTIDE SEQUENCE [LARGE SCALE GENOMIC DNA]</scope>
    <source>
        <strain evidence="2">DSM 26884</strain>
    </source>
</reference>
<gene>
    <name evidence="1" type="ORF">SAMN05444350_11046</name>
</gene>
<accession>A0A1M6ESX2</accession>
<dbReference type="eggNOG" id="ENOG5030X6T">
    <property type="taxonomic scope" value="Bacteria"/>
</dbReference>
<dbReference type="EMBL" id="FQZN01000010">
    <property type="protein sequence ID" value="SHI88515.1"/>
    <property type="molecule type" value="Genomic_DNA"/>
</dbReference>
<name>A0A1M6ESX2_9BACE</name>
<organism evidence="1 2">
    <name type="scientific">Bacteroides stercorirosoris</name>
    <dbReference type="NCBI Taxonomy" id="871324"/>
    <lineage>
        <taxon>Bacteria</taxon>
        <taxon>Pseudomonadati</taxon>
        <taxon>Bacteroidota</taxon>
        <taxon>Bacteroidia</taxon>
        <taxon>Bacteroidales</taxon>
        <taxon>Bacteroidaceae</taxon>
        <taxon>Bacteroides</taxon>
    </lineage>
</organism>
<evidence type="ECO:0000313" key="2">
    <source>
        <dbReference type="Proteomes" id="UP000184192"/>
    </source>
</evidence>
<dbReference type="GeneID" id="92712005"/>
<dbReference type="AlphaFoldDB" id="A0A1M6ESX2"/>
<evidence type="ECO:0000313" key="1">
    <source>
        <dbReference type="EMBL" id="SHI88515.1"/>
    </source>
</evidence>
<protein>
    <submittedName>
        <fullName evidence="1">Uncharacterized protein</fullName>
    </submittedName>
</protein>
<dbReference type="Proteomes" id="UP000184192">
    <property type="component" value="Unassembled WGS sequence"/>
</dbReference>
<keyword evidence="2" id="KW-1185">Reference proteome</keyword>
<sequence length="78" mass="9171">MKKVDKKKTLAYAVAFYFDGKVDFLMGNKKYQHINTVYDEREDGRGFNTVEIVYDYKAMKYAAWCVDEKLGNKEITIL</sequence>